<organism evidence="2 3">
    <name type="scientific">Albugo candida</name>
    <dbReference type="NCBI Taxonomy" id="65357"/>
    <lineage>
        <taxon>Eukaryota</taxon>
        <taxon>Sar</taxon>
        <taxon>Stramenopiles</taxon>
        <taxon>Oomycota</taxon>
        <taxon>Peronosporomycetes</taxon>
        <taxon>Albuginales</taxon>
        <taxon>Albuginaceae</taxon>
        <taxon>Albugo</taxon>
    </lineage>
</organism>
<dbReference type="EMBL" id="CAIX01000009">
    <property type="protein sequence ID" value="CCI40474.1"/>
    <property type="molecule type" value="Genomic_DNA"/>
</dbReference>
<keyword evidence="1" id="KW-0472">Membrane</keyword>
<keyword evidence="3" id="KW-1185">Reference proteome</keyword>
<feature type="transmembrane region" description="Helical" evidence="1">
    <location>
        <begin position="35"/>
        <end position="56"/>
    </location>
</feature>
<comment type="caution">
    <text evidence="2">The sequence shown here is derived from an EMBL/GenBank/DDBJ whole genome shotgun (WGS) entry which is preliminary data.</text>
</comment>
<evidence type="ECO:0000313" key="3">
    <source>
        <dbReference type="Proteomes" id="UP000053237"/>
    </source>
</evidence>
<reference evidence="2 3" key="1">
    <citation type="submission" date="2012-05" db="EMBL/GenBank/DDBJ databases">
        <title>Recombination and specialization in a pathogen metapopulation.</title>
        <authorList>
            <person name="Gardiner A."/>
            <person name="Kemen E."/>
            <person name="Schultz-Larsen T."/>
            <person name="MacLean D."/>
            <person name="Van Oosterhout C."/>
            <person name="Jones J.D.G."/>
        </authorList>
    </citation>
    <scope>NUCLEOTIDE SEQUENCE [LARGE SCALE GENOMIC DNA]</scope>
    <source>
        <strain evidence="2 3">Ac Nc2</strain>
    </source>
</reference>
<evidence type="ECO:0000313" key="2">
    <source>
        <dbReference type="EMBL" id="CCI40474.1"/>
    </source>
</evidence>
<keyword evidence="1" id="KW-0812">Transmembrane</keyword>
<gene>
    <name evidence="2" type="ORF">BN9_012580</name>
</gene>
<keyword evidence="1" id="KW-1133">Transmembrane helix</keyword>
<name>A0A024G147_9STRA</name>
<sequence length="187" mass="21131">MKIIYQSFSNSPATQNNSNLAITMSSTYCLYGNRIGLLFMIATGAVSQLAYSVSLYERIKTRLGLVNHFIIQTEGEKIARDQNICGDCLGGVNFPNFANVRFEDEKYVWAGSDIETTKTAIEQCRQVCSKLQLTTEMICDAGFDLSKPGKEKYFMPGRIHKGIYYAHSDLSWEKFVNSLEIFICVRD</sequence>
<accession>A0A024G147</accession>
<dbReference type="Proteomes" id="UP000053237">
    <property type="component" value="Unassembled WGS sequence"/>
</dbReference>
<protein>
    <submittedName>
        <fullName evidence="2">Uncharacterized protein</fullName>
    </submittedName>
</protein>
<dbReference type="InParanoid" id="A0A024G147"/>
<proteinExistence type="predicted"/>
<dbReference type="AlphaFoldDB" id="A0A024G147"/>
<evidence type="ECO:0000256" key="1">
    <source>
        <dbReference type="SAM" id="Phobius"/>
    </source>
</evidence>